<sequence>MVSVDGATKKQVIRAESDSSETEGALARIGEVPLEWYKNFNHIGYNVRGKKVERRIEKLDIKKQLKMAKHNKFYQ</sequence>
<proteinExistence type="predicted"/>
<evidence type="ECO:0008006" key="4">
    <source>
        <dbReference type="Google" id="ProtNLM"/>
    </source>
</evidence>
<dbReference type="InterPro" id="IPR028598">
    <property type="entry name" value="BOP1/Erb1"/>
</dbReference>
<dbReference type="EMBL" id="JBDODL010002500">
    <property type="protein sequence ID" value="MES1922272.1"/>
    <property type="molecule type" value="Genomic_DNA"/>
</dbReference>
<evidence type="ECO:0000256" key="1">
    <source>
        <dbReference type="SAM" id="MobiDB-lite"/>
    </source>
</evidence>
<name>A0ABV2ARK2_9EUKA</name>
<protein>
    <recommendedName>
        <fullName evidence="4">LAGLIDADG homing endonuclease</fullName>
    </recommendedName>
</protein>
<reference evidence="2 3" key="1">
    <citation type="journal article" date="2024" name="BMC Biol.">
        <title>Comparative genomics of Ascetosporea gives new insight into the evolutionary basis for animal parasitism in Rhizaria.</title>
        <authorList>
            <person name="Hiltunen Thoren M."/>
            <person name="Onut-Brannstrom I."/>
            <person name="Alfjorden A."/>
            <person name="Peckova H."/>
            <person name="Swords F."/>
            <person name="Hooper C."/>
            <person name="Holzer A.S."/>
            <person name="Bass D."/>
            <person name="Burki F."/>
        </authorList>
    </citation>
    <scope>NUCLEOTIDE SEQUENCE [LARGE SCALE GENOMIC DNA]</scope>
    <source>
        <strain evidence="2">20-A016</strain>
    </source>
</reference>
<dbReference type="PANTHER" id="PTHR17605:SF0">
    <property type="entry name" value="RIBOSOME BIOGENESIS PROTEIN BOP1"/>
    <property type="match status" value="1"/>
</dbReference>
<dbReference type="Proteomes" id="UP001439008">
    <property type="component" value="Unassembled WGS sequence"/>
</dbReference>
<organism evidence="2 3">
    <name type="scientific">Bonamia ostreae</name>
    <dbReference type="NCBI Taxonomy" id="126728"/>
    <lineage>
        <taxon>Eukaryota</taxon>
        <taxon>Sar</taxon>
        <taxon>Rhizaria</taxon>
        <taxon>Endomyxa</taxon>
        <taxon>Ascetosporea</taxon>
        <taxon>Haplosporida</taxon>
        <taxon>Bonamia</taxon>
    </lineage>
</organism>
<keyword evidence="3" id="KW-1185">Reference proteome</keyword>
<dbReference type="PANTHER" id="PTHR17605">
    <property type="entry name" value="RIBOSOME BIOGENESIS PROTEIN BOP1 BLOCK OF PROLIFERATION 1 PROTEIN"/>
    <property type="match status" value="1"/>
</dbReference>
<evidence type="ECO:0000313" key="2">
    <source>
        <dbReference type="EMBL" id="MES1922272.1"/>
    </source>
</evidence>
<gene>
    <name evidence="2" type="ORF">MHBO_003780</name>
</gene>
<feature type="region of interest" description="Disordered" evidence="1">
    <location>
        <begin position="1"/>
        <end position="23"/>
    </location>
</feature>
<accession>A0ABV2ARK2</accession>
<evidence type="ECO:0000313" key="3">
    <source>
        <dbReference type="Proteomes" id="UP001439008"/>
    </source>
</evidence>
<comment type="caution">
    <text evidence="2">The sequence shown here is derived from an EMBL/GenBank/DDBJ whole genome shotgun (WGS) entry which is preliminary data.</text>
</comment>